<protein>
    <submittedName>
        <fullName evidence="1">Uncharacterized protein</fullName>
    </submittedName>
</protein>
<reference evidence="1" key="1">
    <citation type="journal article" date="2020" name="Stud. Mycol.">
        <title>101 Dothideomycetes genomes: a test case for predicting lifestyles and emergence of pathogens.</title>
        <authorList>
            <person name="Haridas S."/>
            <person name="Albert R."/>
            <person name="Binder M."/>
            <person name="Bloem J."/>
            <person name="Labutti K."/>
            <person name="Salamov A."/>
            <person name="Andreopoulos B."/>
            <person name="Baker S."/>
            <person name="Barry K."/>
            <person name="Bills G."/>
            <person name="Bluhm B."/>
            <person name="Cannon C."/>
            <person name="Castanera R."/>
            <person name="Culley D."/>
            <person name="Daum C."/>
            <person name="Ezra D."/>
            <person name="Gonzalez J."/>
            <person name="Henrissat B."/>
            <person name="Kuo A."/>
            <person name="Liang C."/>
            <person name="Lipzen A."/>
            <person name="Lutzoni F."/>
            <person name="Magnuson J."/>
            <person name="Mondo S."/>
            <person name="Nolan M."/>
            <person name="Ohm R."/>
            <person name="Pangilinan J."/>
            <person name="Park H.-J."/>
            <person name="Ramirez L."/>
            <person name="Alfaro M."/>
            <person name="Sun H."/>
            <person name="Tritt A."/>
            <person name="Yoshinaga Y."/>
            <person name="Zwiers L.-H."/>
            <person name="Turgeon B."/>
            <person name="Goodwin S."/>
            <person name="Spatafora J."/>
            <person name="Crous P."/>
            <person name="Grigoriev I."/>
        </authorList>
    </citation>
    <scope>NUCLEOTIDE SEQUENCE</scope>
    <source>
        <strain evidence="1">ATCC 74209</strain>
    </source>
</reference>
<evidence type="ECO:0000313" key="2">
    <source>
        <dbReference type="Proteomes" id="UP000799536"/>
    </source>
</evidence>
<comment type="caution">
    <text evidence="1">The sequence shown here is derived from an EMBL/GenBank/DDBJ whole genome shotgun (WGS) entry which is preliminary data.</text>
</comment>
<organism evidence="1 2">
    <name type="scientific">Delitschia confertaspora ATCC 74209</name>
    <dbReference type="NCBI Taxonomy" id="1513339"/>
    <lineage>
        <taxon>Eukaryota</taxon>
        <taxon>Fungi</taxon>
        <taxon>Dikarya</taxon>
        <taxon>Ascomycota</taxon>
        <taxon>Pezizomycotina</taxon>
        <taxon>Dothideomycetes</taxon>
        <taxon>Pleosporomycetidae</taxon>
        <taxon>Pleosporales</taxon>
        <taxon>Delitschiaceae</taxon>
        <taxon>Delitschia</taxon>
    </lineage>
</organism>
<sequence>MQLLAMDSKSGNGSRSAMERFSTENGVAVCTVRWLGRLRPSGQHVSTVTKVATKEDAVKLLRSDSVALRAGRLWSHFEERRRSPLACFKKQIFGQRARGCEGPDTL</sequence>
<dbReference type="Proteomes" id="UP000799536">
    <property type="component" value="Unassembled WGS sequence"/>
</dbReference>
<evidence type="ECO:0000313" key="1">
    <source>
        <dbReference type="EMBL" id="KAF2201385.1"/>
    </source>
</evidence>
<gene>
    <name evidence="1" type="ORF">GQ43DRAFT_431679</name>
</gene>
<dbReference type="AlphaFoldDB" id="A0A9P4JLL9"/>
<accession>A0A9P4JLL9</accession>
<name>A0A9P4JLL9_9PLEO</name>
<keyword evidence="2" id="KW-1185">Reference proteome</keyword>
<dbReference type="OrthoDB" id="3782775at2759"/>
<dbReference type="EMBL" id="ML993978">
    <property type="protein sequence ID" value="KAF2201385.1"/>
    <property type="molecule type" value="Genomic_DNA"/>
</dbReference>
<proteinExistence type="predicted"/>